<dbReference type="FunFam" id="3.40.50.300:FF:000113">
    <property type="entry name" value="Preprotein translocase subunit SecA"/>
    <property type="match status" value="1"/>
</dbReference>
<evidence type="ECO:0000256" key="4">
    <source>
        <dbReference type="ARBA" id="ARBA00022475"/>
    </source>
</evidence>
<dbReference type="AlphaFoldDB" id="A0A1L6MYH4"/>
<dbReference type="GO" id="GO:0043952">
    <property type="term" value="P:protein transport by the Sec complex"/>
    <property type="evidence" value="ECO:0007669"/>
    <property type="project" value="UniProtKB-ARBA"/>
</dbReference>
<comment type="function">
    <text evidence="14">Part of the Sec protein translocase complex. Interacts with the SecYEG preprotein conducting channel. Has a central role in coupling the hydrolysis of ATP to the transfer of proteins into and across the cell membrane, serving as an ATP-driven molecular motor driving the stepwise translocation of polypeptide chains across the membrane.</text>
</comment>
<dbReference type="GO" id="GO:0005524">
    <property type="term" value="F:ATP binding"/>
    <property type="evidence" value="ECO:0007669"/>
    <property type="project" value="UniProtKB-UniRule"/>
</dbReference>
<dbReference type="OrthoDB" id="9805579at2"/>
<keyword evidence="7 14" id="KW-0547">Nucleotide-binding</keyword>
<evidence type="ECO:0000256" key="9">
    <source>
        <dbReference type="ARBA" id="ARBA00022840"/>
    </source>
</evidence>
<keyword evidence="11 14" id="KW-1278">Translocase</keyword>
<evidence type="ECO:0000256" key="6">
    <source>
        <dbReference type="ARBA" id="ARBA00022723"/>
    </source>
</evidence>
<evidence type="ECO:0000256" key="15">
    <source>
        <dbReference type="RuleBase" id="RU003874"/>
    </source>
</evidence>
<gene>
    <name evidence="14" type="primary">secA</name>
    <name evidence="18" type="ORF">BCY86_07495</name>
</gene>
<dbReference type="GO" id="GO:0006605">
    <property type="term" value="P:protein targeting"/>
    <property type="evidence" value="ECO:0007669"/>
    <property type="project" value="UniProtKB-UniRule"/>
</dbReference>
<evidence type="ECO:0000256" key="8">
    <source>
        <dbReference type="ARBA" id="ARBA00022833"/>
    </source>
</evidence>
<dbReference type="InterPro" id="IPR014018">
    <property type="entry name" value="SecA_motor_DEAD"/>
</dbReference>
<comment type="subunit">
    <text evidence="14">Monomer and homodimer. Part of the essential Sec protein translocation apparatus which comprises SecA, SecYEG and auxiliary proteins SecDF. Other proteins may also be involved.</text>
</comment>
<evidence type="ECO:0000256" key="5">
    <source>
        <dbReference type="ARBA" id="ARBA00022490"/>
    </source>
</evidence>
<reference evidence="18 19" key="1">
    <citation type="submission" date="2016-08" db="EMBL/GenBank/DDBJ databases">
        <title>Identification and validation of antigenic proteins from Pajaroellobacter abortibovis using de-novo genome sequence assembly and reverse vaccinology.</title>
        <authorList>
            <person name="Welly B.T."/>
            <person name="Miller M.R."/>
            <person name="Stott J.L."/>
            <person name="Blanchard M.T."/>
            <person name="Islas-Trejo A.D."/>
            <person name="O'Rourke S.M."/>
            <person name="Young A.E."/>
            <person name="Medrano J.F."/>
            <person name="Van Eenennaam A.L."/>
        </authorList>
    </citation>
    <scope>NUCLEOTIDE SEQUENCE [LARGE SCALE GENOMIC DNA]</scope>
    <source>
        <strain evidence="18 19">BTF92-0548A/99-0131</strain>
    </source>
</reference>
<dbReference type="Gene3D" id="1.10.3060.10">
    <property type="entry name" value="Helical scaffold and wing domains of SecA"/>
    <property type="match status" value="2"/>
</dbReference>
<keyword evidence="13 14" id="KW-0472">Membrane</keyword>
<evidence type="ECO:0000256" key="10">
    <source>
        <dbReference type="ARBA" id="ARBA00022927"/>
    </source>
</evidence>
<dbReference type="NCBIfam" id="TIGR00963">
    <property type="entry name" value="secA"/>
    <property type="match status" value="1"/>
</dbReference>
<dbReference type="GO" id="GO:0017038">
    <property type="term" value="P:protein import"/>
    <property type="evidence" value="ECO:0007669"/>
    <property type="project" value="InterPro"/>
</dbReference>
<keyword evidence="9 14" id="KW-0067">ATP-binding</keyword>
<proteinExistence type="inferred from homology"/>
<comment type="cofactor">
    <cofactor evidence="1">
        <name>Zn(2+)</name>
        <dbReference type="ChEBI" id="CHEBI:29105"/>
    </cofactor>
</comment>
<dbReference type="InterPro" id="IPR044722">
    <property type="entry name" value="SecA_SF2_C"/>
</dbReference>
<evidence type="ECO:0000256" key="11">
    <source>
        <dbReference type="ARBA" id="ARBA00022967"/>
    </source>
</evidence>
<accession>A0A1L6MYH4</accession>
<dbReference type="SMART" id="SM00958">
    <property type="entry name" value="SecA_PP_bind"/>
    <property type="match status" value="1"/>
</dbReference>
<dbReference type="Gene3D" id="3.40.50.300">
    <property type="entry name" value="P-loop containing nucleotide triphosphate hydrolases"/>
    <property type="match status" value="2"/>
</dbReference>
<dbReference type="PROSITE" id="PS01312">
    <property type="entry name" value="SECA"/>
    <property type="match status" value="1"/>
</dbReference>
<dbReference type="PROSITE" id="PS51192">
    <property type="entry name" value="HELICASE_ATP_BIND_1"/>
    <property type="match status" value="1"/>
</dbReference>
<feature type="domain" description="Helicase ATP-binding" evidence="16">
    <location>
        <begin position="89"/>
        <end position="249"/>
    </location>
</feature>
<keyword evidence="5 14" id="KW-0963">Cytoplasm</keyword>
<dbReference type="Proteomes" id="UP000185544">
    <property type="component" value="Chromosome"/>
</dbReference>
<organism evidence="18 19">
    <name type="scientific">Pajaroellobacter abortibovis</name>
    <dbReference type="NCBI Taxonomy" id="1882918"/>
    <lineage>
        <taxon>Bacteria</taxon>
        <taxon>Pseudomonadati</taxon>
        <taxon>Myxococcota</taxon>
        <taxon>Polyangia</taxon>
        <taxon>Polyangiales</taxon>
        <taxon>Polyangiaceae</taxon>
    </lineage>
</organism>
<dbReference type="NCBIfam" id="NF009538">
    <property type="entry name" value="PRK12904.1"/>
    <property type="match status" value="1"/>
</dbReference>
<keyword evidence="19" id="KW-1185">Reference proteome</keyword>
<dbReference type="GO" id="GO:0031522">
    <property type="term" value="C:cell envelope Sec protein transport complex"/>
    <property type="evidence" value="ECO:0007669"/>
    <property type="project" value="TreeGrafter"/>
</dbReference>
<dbReference type="Pfam" id="PF02810">
    <property type="entry name" value="SEC-C"/>
    <property type="match status" value="1"/>
</dbReference>
<evidence type="ECO:0000256" key="1">
    <source>
        <dbReference type="ARBA" id="ARBA00001947"/>
    </source>
</evidence>
<dbReference type="InterPro" id="IPR011116">
    <property type="entry name" value="SecA_Wing/Scaffold"/>
</dbReference>
<dbReference type="InterPro" id="IPR020937">
    <property type="entry name" value="SecA_CS"/>
</dbReference>
<keyword evidence="10 14" id="KW-0653">Protein transport</keyword>
<evidence type="ECO:0000259" key="16">
    <source>
        <dbReference type="PROSITE" id="PS51192"/>
    </source>
</evidence>
<dbReference type="PRINTS" id="PR00906">
    <property type="entry name" value="SECA"/>
</dbReference>
<dbReference type="CDD" id="cd17928">
    <property type="entry name" value="DEXDc_SecA"/>
    <property type="match status" value="1"/>
</dbReference>
<dbReference type="SUPFAM" id="SSF81767">
    <property type="entry name" value="Pre-protein crosslinking domain of SecA"/>
    <property type="match status" value="1"/>
</dbReference>
<dbReference type="EMBL" id="CP016908">
    <property type="protein sequence ID" value="APS00536.1"/>
    <property type="molecule type" value="Genomic_DNA"/>
</dbReference>
<comment type="subcellular location">
    <subcellularLocation>
        <location evidence="14">Cell membrane</location>
        <topology evidence="14">Peripheral membrane protein</topology>
        <orientation evidence="14">Cytoplasmic side</orientation>
    </subcellularLocation>
    <subcellularLocation>
        <location evidence="14">Cytoplasm</location>
    </subcellularLocation>
    <text evidence="14">Distribution is 50-50.</text>
</comment>
<dbReference type="InterPro" id="IPR036266">
    <property type="entry name" value="SecA_Wing/Scaffold_sf"/>
</dbReference>
<dbReference type="GO" id="GO:0008564">
    <property type="term" value="F:protein-exporting ATPase activity"/>
    <property type="evidence" value="ECO:0007669"/>
    <property type="project" value="UniProtKB-EC"/>
</dbReference>
<dbReference type="PANTHER" id="PTHR30612:SF0">
    <property type="entry name" value="CHLOROPLAST PROTEIN-TRANSPORTING ATPASE"/>
    <property type="match status" value="1"/>
</dbReference>
<evidence type="ECO:0000313" key="19">
    <source>
        <dbReference type="Proteomes" id="UP000185544"/>
    </source>
</evidence>
<evidence type="ECO:0000313" key="18">
    <source>
        <dbReference type="EMBL" id="APS00536.1"/>
    </source>
</evidence>
<dbReference type="InterPro" id="IPR004027">
    <property type="entry name" value="SEC_C_motif"/>
</dbReference>
<dbReference type="InterPro" id="IPR036670">
    <property type="entry name" value="SecA_X-link_sf"/>
</dbReference>
<protein>
    <recommendedName>
        <fullName evidence="14 15">Protein translocase subunit SecA</fullName>
        <ecNumber evidence="14">7.4.2.8</ecNumber>
    </recommendedName>
</protein>
<feature type="binding site" evidence="14">
    <location>
        <begin position="105"/>
        <end position="109"/>
    </location>
    <ligand>
        <name>ATP</name>
        <dbReference type="ChEBI" id="CHEBI:30616"/>
    </ligand>
</feature>
<evidence type="ECO:0000256" key="2">
    <source>
        <dbReference type="ARBA" id="ARBA00007650"/>
    </source>
</evidence>
<dbReference type="GO" id="GO:0065002">
    <property type="term" value="P:intracellular protein transmembrane transport"/>
    <property type="evidence" value="ECO:0007669"/>
    <property type="project" value="UniProtKB-UniRule"/>
</dbReference>
<dbReference type="CDD" id="cd18803">
    <property type="entry name" value="SF2_C_secA"/>
    <property type="match status" value="1"/>
</dbReference>
<dbReference type="Pfam" id="PF07517">
    <property type="entry name" value="SecA_DEAD"/>
    <property type="match status" value="1"/>
</dbReference>
<dbReference type="PANTHER" id="PTHR30612">
    <property type="entry name" value="SECA INNER MEMBRANE COMPONENT OF SEC PROTEIN SECRETION SYSTEM"/>
    <property type="match status" value="1"/>
</dbReference>
<evidence type="ECO:0000256" key="3">
    <source>
        <dbReference type="ARBA" id="ARBA00022448"/>
    </source>
</evidence>
<keyword evidence="12 14" id="KW-0811">Translocation</keyword>
<dbReference type="Pfam" id="PF07516">
    <property type="entry name" value="SecA_SW"/>
    <property type="match status" value="2"/>
</dbReference>
<dbReference type="InterPro" id="IPR000185">
    <property type="entry name" value="SecA"/>
</dbReference>
<comment type="catalytic activity">
    <reaction evidence="14">
        <text>ATP + H2O + cellular proteinSide 1 = ADP + phosphate + cellular proteinSide 2.</text>
        <dbReference type="EC" id="7.4.2.8"/>
    </reaction>
</comment>
<dbReference type="HAMAP" id="MF_01382">
    <property type="entry name" value="SecA"/>
    <property type="match status" value="1"/>
</dbReference>
<dbReference type="SMART" id="SM00957">
    <property type="entry name" value="SecA_DEAD"/>
    <property type="match status" value="1"/>
</dbReference>
<dbReference type="InterPro" id="IPR027417">
    <property type="entry name" value="P-loop_NTPase"/>
</dbReference>
<dbReference type="EC" id="7.4.2.8" evidence="14"/>
<dbReference type="SUPFAM" id="SSF81886">
    <property type="entry name" value="Helical scaffold and wing domains of SecA"/>
    <property type="match status" value="2"/>
</dbReference>
<name>A0A1L6MYH4_9BACT</name>
<evidence type="ECO:0000256" key="14">
    <source>
        <dbReference type="HAMAP-Rule" id="MF_01382"/>
    </source>
</evidence>
<evidence type="ECO:0000259" key="17">
    <source>
        <dbReference type="PROSITE" id="PS51196"/>
    </source>
</evidence>
<dbReference type="InterPro" id="IPR011115">
    <property type="entry name" value="SecA_DEAD"/>
</dbReference>
<feature type="domain" description="SecA family profile" evidence="17">
    <location>
        <begin position="3"/>
        <end position="613"/>
    </location>
</feature>
<dbReference type="FunFam" id="3.90.1440.10:FF:000001">
    <property type="entry name" value="Preprotein translocase subunit SecA"/>
    <property type="match status" value="1"/>
</dbReference>
<keyword evidence="8" id="KW-0862">Zinc</keyword>
<dbReference type="Pfam" id="PF21090">
    <property type="entry name" value="P-loop_SecA"/>
    <property type="match status" value="1"/>
</dbReference>
<dbReference type="Gene3D" id="3.90.1440.10">
    <property type="entry name" value="SecA, preprotein cross-linking domain"/>
    <property type="match status" value="1"/>
</dbReference>
<feature type="binding site" evidence="14">
    <location>
        <position position="495"/>
    </location>
    <ligand>
        <name>ATP</name>
        <dbReference type="ChEBI" id="CHEBI:30616"/>
    </ligand>
</feature>
<keyword evidence="6" id="KW-0479">Metal-binding</keyword>
<keyword evidence="4 14" id="KW-1003">Cell membrane</keyword>
<dbReference type="FunFam" id="3.40.50.300:FF:000334">
    <property type="entry name" value="Protein translocase subunit SecA"/>
    <property type="match status" value="1"/>
</dbReference>
<keyword evidence="3 14" id="KW-0813">Transport</keyword>
<dbReference type="Pfam" id="PF01043">
    <property type="entry name" value="SecA_PP_bind"/>
    <property type="match status" value="1"/>
</dbReference>
<dbReference type="InterPro" id="IPR014001">
    <property type="entry name" value="Helicase_ATP-bd"/>
</dbReference>
<dbReference type="PROSITE" id="PS51196">
    <property type="entry name" value="SECA_MOTOR_DEAD"/>
    <property type="match status" value="1"/>
</dbReference>
<dbReference type="STRING" id="1882918.BCY86_07495"/>
<dbReference type="GO" id="GO:0005886">
    <property type="term" value="C:plasma membrane"/>
    <property type="evidence" value="ECO:0007669"/>
    <property type="project" value="UniProtKB-SubCell"/>
</dbReference>
<evidence type="ECO:0000256" key="7">
    <source>
        <dbReference type="ARBA" id="ARBA00022741"/>
    </source>
</evidence>
<evidence type="ECO:0000256" key="12">
    <source>
        <dbReference type="ARBA" id="ARBA00023010"/>
    </source>
</evidence>
<sequence length="1021" mass="115585">MVARILRKLLGTSHERELKQLAQHVDAINALESRMSALSDAELQSKTTEFRRRIDVGASLDTLLVEAFAVCREASKRVLRMRHYDVQLMGGMILHKGAIAEMRTGEGKTLVATLPCYLNALEGKGVHVVTVNDYLARRDAEWMGKLYSFLGLTTGVVAHSQGEQEKIRTYQADITYGQNNEFGFDYLRDNMKFSALEYVQRGLHFAIVDEVDSILIDEARTPLIISGQGEPSSHHYKSINEIIPRLRKEEHYVVDEKAHSVSLTDEGVEFAQKAMEIENLYDPVNLEKLHILNQCLRAHSLYKRDVNYLVSPDGKVLIVDEFTGRVLPGRRWSDGLHQAVEAKEHVRIQEETRTLATITFQNLFRLYKKLSGMTGTADTEAAEFHSIYKLNVVSIPPNRPVQRIDYDDLVYKTEKEKFHAISKEIAEYNDRGQPILVGTTSVDKSAAISRILQKQGVSHVVLNAKNHEKEAYIVAQAGRKGAITVSTNMAGRGTDILLGGNPEMLAKVQFKEQGRDPEQEQEEFQKLVEQYEVVCRAEGDEVRKAGGLHIIGTERHESRRVDNQLRGRAGRQGDPGSSRFYLSLEDDLMRIFAGDRVKSLMERMGMPDGEPIEHPWVTRSIGDAQAKVEGRNFDIRKNVLEYDDVMSEQRRTVYKIRQQLLLGQYTPHVLGQDGKSIGRLRSIKTLDRLIEQVQEPLLRLCLTYGRPLLQEVGQSLSPDLLDRVEEMINPDGLRAEVYHLWGCLVSWGGQESKEPKRMYQRLLEEIASSLTQQRERLLDLIDEIIGAVVEESCPSNVPPEDWDWKSIETGVSDHIGIVPCGLEEVHEIQELASVLYQQAEEAFLAQEEKIGPELLLRLFRHFYLEEIDRAWVEHLTNMEHLRDGIGLRGYGNRDPKQEYKKEGYEIFIQMMATVSSNVCAKVFKLKAQKENEIEQMEREGAARYFAQEHLMQMRHGNEVFDSEGVESLVAGGVSGVSAQVRRDGPKIGRNDPCPCGSGQKFKKCHGLLAEGGPDSVDEESS</sequence>
<comment type="similarity">
    <text evidence="2 14 15">Belongs to the SecA family.</text>
</comment>
<dbReference type="GO" id="GO:0046872">
    <property type="term" value="F:metal ion binding"/>
    <property type="evidence" value="ECO:0007669"/>
    <property type="project" value="UniProtKB-KW"/>
</dbReference>
<dbReference type="SUPFAM" id="SSF52540">
    <property type="entry name" value="P-loop containing nucleoside triphosphate hydrolases"/>
    <property type="match status" value="2"/>
</dbReference>
<dbReference type="GO" id="GO:0005829">
    <property type="term" value="C:cytosol"/>
    <property type="evidence" value="ECO:0007669"/>
    <property type="project" value="TreeGrafter"/>
</dbReference>
<dbReference type="InterPro" id="IPR011130">
    <property type="entry name" value="SecA_preprotein_X-link_dom"/>
</dbReference>
<evidence type="ECO:0000256" key="13">
    <source>
        <dbReference type="ARBA" id="ARBA00023136"/>
    </source>
</evidence>
<dbReference type="KEGG" id="pabo:BCY86_07495"/>
<feature type="binding site" evidence="14">
    <location>
        <position position="87"/>
    </location>
    <ligand>
        <name>ATP</name>
        <dbReference type="ChEBI" id="CHEBI:30616"/>
    </ligand>
</feature>